<dbReference type="RefSeq" id="WP_118943574.1">
    <property type="nucleotide sequence ID" value="NZ_CP032125.1"/>
</dbReference>
<dbReference type="SUPFAM" id="SSF55811">
    <property type="entry name" value="Nudix"/>
    <property type="match status" value="1"/>
</dbReference>
<proteinExistence type="predicted"/>
<evidence type="ECO:0000256" key="4">
    <source>
        <dbReference type="ARBA" id="ARBA00022842"/>
    </source>
</evidence>
<dbReference type="PANTHER" id="PTHR12629:SF0">
    <property type="entry name" value="DIPHOSPHOINOSITOL-POLYPHOSPHATE DIPHOSPHATASE"/>
    <property type="match status" value="1"/>
</dbReference>
<protein>
    <submittedName>
        <fullName evidence="6">NUDIX domain-containing protein</fullName>
    </submittedName>
</protein>
<gene>
    <name evidence="6" type="ORF">BAR1_13880</name>
</gene>
<dbReference type="EMBL" id="CP032125">
    <property type="protein sequence ID" value="AXX98920.1"/>
    <property type="molecule type" value="Genomic_DNA"/>
</dbReference>
<dbReference type="GO" id="GO:0005737">
    <property type="term" value="C:cytoplasm"/>
    <property type="evidence" value="ECO:0007669"/>
    <property type="project" value="TreeGrafter"/>
</dbReference>
<dbReference type="GO" id="GO:0046872">
    <property type="term" value="F:metal ion binding"/>
    <property type="evidence" value="ECO:0007669"/>
    <property type="project" value="UniProtKB-KW"/>
</dbReference>
<dbReference type="InterPro" id="IPR047198">
    <property type="entry name" value="DDP-like_NUDIX"/>
</dbReference>
<evidence type="ECO:0000256" key="2">
    <source>
        <dbReference type="ARBA" id="ARBA00022723"/>
    </source>
</evidence>
<evidence type="ECO:0000259" key="5">
    <source>
        <dbReference type="PROSITE" id="PS51462"/>
    </source>
</evidence>
<dbReference type="Gene3D" id="3.90.79.10">
    <property type="entry name" value="Nucleoside Triphosphate Pyrophosphohydrolase"/>
    <property type="match status" value="1"/>
</dbReference>
<dbReference type="Proteomes" id="UP000261704">
    <property type="component" value="Chromosome"/>
</dbReference>
<name>A0A347UJ92_9RHOB</name>
<dbReference type="InterPro" id="IPR015797">
    <property type="entry name" value="NUDIX_hydrolase-like_dom_sf"/>
</dbReference>
<organism evidence="6 7">
    <name type="scientific">Profundibacter amoris</name>
    <dbReference type="NCBI Taxonomy" id="2171755"/>
    <lineage>
        <taxon>Bacteria</taxon>
        <taxon>Pseudomonadati</taxon>
        <taxon>Pseudomonadota</taxon>
        <taxon>Alphaproteobacteria</taxon>
        <taxon>Rhodobacterales</taxon>
        <taxon>Paracoccaceae</taxon>
        <taxon>Profundibacter</taxon>
    </lineage>
</organism>
<comment type="cofactor">
    <cofactor evidence="1">
        <name>Mg(2+)</name>
        <dbReference type="ChEBI" id="CHEBI:18420"/>
    </cofactor>
</comment>
<evidence type="ECO:0000256" key="3">
    <source>
        <dbReference type="ARBA" id="ARBA00022801"/>
    </source>
</evidence>
<dbReference type="CDD" id="cd04666">
    <property type="entry name" value="NUDIX_DIPP2_like_Nudt4"/>
    <property type="match status" value="1"/>
</dbReference>
<keyword evidence="4" id="KW-0460">Magnesium</keyword>
<dbReference type="OrthoDB" id="7066910at2"/>
<keyword evidence="2" id="KW-0479">Metal-binding</keyword>
<keyword evidence="3" id="KW-0378">Hydrolase</keyword>
<evidence type="ECO:0000256" key="1">
    <source>
        <dbReference type="ARBA" id="ARBA00001946"/>
    </source>
</evidence>
<accession>A0A347UJ92</accession>
<feature type="domain" description="Nudix hydrolase" evidence="5">
    <location>
        <begin position="22"/>
        <end position="152"/>
    </location>
</feature>
<dbReference type="AlphaFoldDB" id="A0A347UJ92"/>
<dbReference type="Pfam" id="PF00293">
    <property type="entry name" value="NUDIX"/>
    <property type="match status" value="1"/>
</dbReference>
<evidence type="ECO:0000313" key="6">
    <source>
        <dbReference type="EMBL" id="AXX98920.1"/>
    </source>
</evidence>
<reference evidence="6 7" key="1">
    <citation type="submission" date="2018-09" db="EMBL/GenBank/DDBJ databases">
        <title>Profundibacter amoris BAR1 gen. nov., sp. nov., a new member of the Roseobacter clade isolated at Lokis Castle Vent Field on the Arctic Mid-Oceanic Ridge.</title>
        <authorList>
            <person name="Le Moine Bauer S."/>
            <person name="Sjoeberg A.G."/>
            <person name="L'Haridon S."/>
            <person name="Stokke R."/>
            <person name="Roalkvam I."/>
            <person name="Steen I.H."/>
            <person name="Dahle H."/>
        </authorList>
    </citation>
    <scope>NUCLEOTIDE SEQUENCE [LARGE SCALE GENOMIC DNA]</scope>
    <source>
        <strain evidence="6 7">BAR1</strain>
    </source>
</reference>
<dbReference type="PANTHER" id="PTHR12629">
    <property type="entry name" value="DIPHOSPHOINOSITOL POLYPHOSPHATE PHOSPHOHYDROLASE"/>
    <property type="match status" value="1"/>
</dbReference>
<sequence length="158" mass="17762">MTVVKVKHKPQRLDVSHKHDVRTQFGALCYRIHDGKVQVLLVTSRGTGRWIIPKGWPMDGETPAGAAATEAFEEAGVEGKPSDICLGIYSYTKALPKGDNLPIIVAVFPFKVKRVLKEYPEAGQRKRKWFSLKKAAMMISEPELGPLIRNFDPKRLKH</sequence>
<keyword evidence="7" id="KW-1185">Reference proteome</keyword>
<evidence type="ECO:0000313" key="7">
    <source>
        <dbReference type="Proteomes" id="UP000261704"/>
    </source>
</evidence>
<dbReference type="GO" id="GO:0016462">
    <property type="term" value="F:pyrophosphatase activity"/>
    <property type="evidence" value="ECO:0007669"/>
    <property type="project" value="InterPro"/>
</dbReference>
<dbReference type="PROSITE" id="PS51462">
    <property type="entry name" value="NUDIX"/>
    <property type="match status" value="1"/>
</dbReference>
<dbReference type="InterPro" id="IPR000086">
    <property type="entry name" value="NUDIX_hydrolase_dom"/>
</dbReference>
<dbReference type="KEGG" id="pamo:BAR1_13880"/>